<dbReference type="Proteomes" id="UP001055153">
    <property type="component" value="Unassembled WGS sequence"/>
</dbReference>
<reference evidence="1" key="1">
    <citation type="journal article" date="2021" name="Front. Microbiol.">
        <title>Comprehensive Comparative Genomics and Phenotyping of Methylobacterium Species.</title>
        <authorList>
            <person name="Alessa O."/>
            <person name="Ogura Y."/>
            <person name="Fujitani Y."/>
            <person name="Takami H."/>
            <person name="Hayashi T."/>
            <person name="Sahin N."/>
            <person name="Tani A."/>
        </authorList>
    </citation>
    <scope>NUCLEOTIDE SEQUENCE</scope>
    <source>
        <strain evidence="1">DSM 17168</strain>
    </source>
</reference>
<gene>
    <name evidence="1" type="ORF">GMJLKIPL_1731</name>
</gene>
<comment type="caution">
    <text evidence="1">The sequence shown here is derived from an EMBL/GenBank/DDBJ whole genome shotgun (WGS) entry which is preliminary data.</text>
</comment>
<accession>A0ABQ4SDG4</accession>
<organism evidence="1 2">
    <name type="scientific">Methylobacterium isbiliense</name>
    <dbReference type="NCBI Taxonomy" id="315478"/>
    <lineage>
        <taxon>Bacteria</taxon>
        <taxon>Pseudomonadati</taxon>
        <taxon>Pseudomonadota</taxon>
        <taxon>Alphaproteobacteria</taxon>
        <taxon>Hyphomicrobiales</taxon>
        <taxon>Methylobacteriaceae</taxon>
        <taxon>Methylobacterium</taxon>
    </lineage>
</organism>
<evidence type="ECO:0000313" key="2">
    <source>
        <dbReference type="Proteomes" id="UP001055153"/>
    </source>
</evidence>
<dbReference type="EMBL" id="BPQQ01000018">
    <property type="protein sequence ID" value="GJD99813.1"/>
    <property type="molecule type" value="Genomic_DNA"/>
</dbReference>
<proteinExistence type="predicted"/>
<sequence>MVERGTDEPDLSDEAKAELRILRVAAAAVDLPRLVGPEMAQRPAVRALIEAGWAVFLELGRGGAGSDDLC</sequence>
<dbReference type="RefSeq" id="WP_238234695.1">
    <property type="nucleotide sequence ID" value="NZ_BPQQ01000018.1"/>
</dbReference>
<protein>
    <submittedName>
        <fullName evidence="1">Uncharacterized protein</fullName>
    </submittedName>
</protein>
<reference evidence="1" key="2">
    <citation type="submission" date="2021-08" db="EMBL/GenBank/DDBJ databases">
        <authorList>
            <person name="Tani A."/>
            <person name="Ola A."/>
            <person name="Ogura Y."/>
            <person name="Katsura K."/>
            <person name="Hayashi T."/>
        </authorList>
    </citation>
    <scope>NUCLEOTIDE SEQUENCE</scope>
    <source>
        <strain evidence="1">DSM 17168</strain>
    </source>
</reference>
<name>A0ABQ4SDG4_9HYPH</name>
<evidence type="ECO:0000313" key="1">
    <source>
        <dbReference type="EMBL" id="GJD99813.1"/>
    </source>
</evidence>
<keyword evidence="2" id="KW-1185">Reference proteome</keyword>